<protein>
    <submittedName>
        <fullName evidence="2">Uncharacterized protein</fullName>
    </submittedName>
</protein>
<feature type="compositionally biased region" description="Polar residues" evidence="1">
    <location>
        <begin position="1"/>
        <end position="14"/>
    </location>
</feature>
<comment type="caution">
    <text evidence="2">The sequence shown here is derived from an EMBL/GenBank/DDBJ whole genome shotgun (WGS) entry which is preliminary data.</text>
</comment>
<evidence type="ECO:0000313" key="3">
    <source>
        <dbReference type="Proteomes" id="UP001206595"/>
    </source>
</evidence>
<proteinExistence type="predicted"/>
<evidence type="ECO:0000256" key="1">
    <source>
        <dbReference type="SAM" id="MobiDB-lite"/>
    </source>
</evidence>
<evidence type="ECO:0000313" key="2">
    <source>
        <dbReference type="EMBL" id="KAI8575572.1"/>
    </source>
</evidence>
<feature type="region of interest" description="Disordered" evidence="1">
    <location>
        <begin position="76"/>
        <end position="110"/>
    </location>
</feature>
<gene>
    <name evidence="2" type="ORF">K450DRAFT_261291</name>
</gene>
<dbReference type="Proteomes" id="UP001206595">
    <property type="component" value="Unassembled WGS sequence"/>
</dbReference>
<reference evidence="2" key="1">
    <citation type="submission" date="2021-06" db="EMBL/GenBank/DDBJ databases">
        <authorList>
            <consortium name="DOE Joint Genome Institute"/>
            <person name="Mondo S.J."/>
            <person name="Amses K.R."/>
            <person name="Simmons D.R."/>
            <person name="Longcore J.E."/>
            <person name="Seto K."/>
            <person name="Alves G.H."/>
            <person name="Bonds A.E."/>
            <person name="Quandt C.A."/>
            <person name="Davis W.J."/>
            <person name="Chang Y."/>
            <person name="Letcher P.M."/>
            <person name="Powell M.J."/>
            <person name="Kuo A."/>
            <person name="Labutti K."/>
            <person name="Pangilinan J."/>
            <person name="Andreopoulos W."/>
            <person name="Tritt A."/>
            <person name="Riley R."/>
            <person name="Hundley H."/>
            <person name="Johnson J."/>
            <person name="Lipzen A."/>
            <person name="Barry K."/>
            <person name="Berbee M.L."/>
            <person name="Buchler N.E."/>
            <person name="Grigoriev I.V."/>
            <person name="Spatafora J.W."/>
            <person name="Stajich J.E."/>
            <person name="James T.Y."/>
        </authorList>
    </citation>
    <scope>NUCLEOTIDE SEQUENCE</scope>
    <source>
        <strain evidence="2">AG</strain>
    </source>
</reference>
<feature type="region of interest" description="Disordered" evidence="1">
    <location>
        <begin position="1"/>
        <end position="38"/>
    </location>
</feature>
<dbReference type="RefSeq" id="XP_051440576.1">
    <property type="nucleotide sequence ID" value="XM_051592296.1"/>
</dbReference>
<reference evidence="2" key="2">
    <citation type="journal article" date="2022" name="Proc. Natl. Acad. Sci. U.S.A.">
        <title>Diploid-dominant life cycles characterize the early evolution of Fungi.</title>
        <authorList>
            <person name="Amses K.R."/>
            <person name="Simmons D.R."/>
            <person name="Longcore J.E."/>
            <person name="Mondo S.J."/>
            <person name="Seto K."/>
            <person name="Jeronimo G.H."/>
            <person name="Bonds A.E."/>
            <person name="Quandt C.A."/>
            <person name="Davis W.J."/>
            <person name="Chang Y."/>
            <person name="Federici B.A."/>
            <person name="Kuo A."/>
            <person name="LaButti K."/>
            <person name="Pangilinan J."/>
            <person name="Andreopoulos W."/>
            <person name="Tritt A."/>
            <person name="Riley R."/>
            <person name="Hundley H."/>
            <person name="Johnson J."/>
            <person name="Lipzen A."/>
            <person name="Barry K."/>
            <person name="Lang B.F."/>
            <person name="Cuomo C.A."/>
            <person name="Buchler N.E."/>
            <person name="Grigoriev I.V."/>
            <person name="Spatafora J.W."/>
            <person name="Stajich J.E."/>
            <person name="James T.Y."/>
        </authorList>
    </citation>
    <scope>NUCLEOTIDE SEQUENCE</scope>
    <source>
        <strain evidence="2">AG</strain>
    </source>
</reference>
<dbReference type="AlphaFoldDB" id="A0AAD5E2B5"/>
<dbReference type="EMBL" id="MU620977">
    <property type="protein sequence ID" value="KAI8575572.1"/>
    <property type="molecule type" value="Genomic_DNA"/>
</dbReference>
<accession>A0AAD5E2B5</accession>
<dbReference type="GeneID" id="75917639"/>
<name>A0AAD5E2B5_UMBRA</name>
<keyword evidence="3" id="KW-1185">Reference proteome</keyword>
<sequence length="144" mass="15910">MSVSSSYPVNSYRSADNVDPVAAKSSKGKAKAQTNLTSRLGNMVRNFLGSSRTKSHSFSDSQVSLKRAASPFYSDNDRAASVRKVSQRPSPTAVAPTPVSTSMDTLQKEKKSYDVKTLTLPSNSLNFKKRTNCNWQRWTSKLIR</sequence>
<organism evidence="2 3">
    <name type="scientific">Umbelopsis ramanniana AG</name>
    <dbReference type="NCBI Taxonomy" id="1314678"/>
    <lineage>
        <taxon>Eukaryota</taxon>
        <taxon>Fungi</taxon>
        <taxon>Fungi incertae sedis</taxon>
        <taxon>Mucoromycota</taxon>
        <taxon>Mucoromycotina</taxon>
        <taxon>Umbelopsidomycetes</taxon>
        <taxon>Umbelopsidales</taxon>
        <taxon>Umbelopsidaceae</taxon>
        <taxon>Umbelopsis</taxon>
    </lineage>
</organism>